<dbReference type="SUPFAM" id="SSF103190">
    <property type="entry name" value="Sensory domain-like"/>
    <property type="match status" value="1"/>
</dbReference>
<evidence type="ECO:0000256" key="1">
    <source>
        <dbReference type="ARBA" id="ARBA00004651"/>
    </source>
</evidence>
<keyword evidence="5 6" id="KW-0472">Membrane</keyword>
<keyword evidence="3 6" id="KW-0812">Transmembrane</keyword>
<evidence type="ECO:0000313" key="8">
    <source>
        <dbReference type="EMBL" id="MFC5447011.1"/>
    </source>
</evidence>
<dbReference type="Gene3D" id="3.30.450.20">
    <property type="entry name" value="PAS domain"/>
    <property type="match status" value="1"/>
</dbReference>
<gene>
    <name evidence="8" type="ORF">ACFPOG_01935</name>
</gene>
<reference evidence="9" key="1">
    <citation type="journal article" date="2019" name="Int. J. Syst. Evol. Microbiol.">
        <title>The Global Catalogue of Microorganisms (GCM) 10K type strain sequencing project: providing services to taxonomists for standard genome sequencing and annotation.</title>
        <authorList>
            <consortium name="The Broad Institute Genomics Platform"/>
            <consortium name="The Broad Institute Genome Sequencing Center for Infectious Disease"/>
            <person name="Wu L."/>
            <person name="Ma J."/>
        </authorList>
    </citation>
    <scope>NUCLEOTIDE SEQUENCE [LARGE SCALE GENOMIC DNA]</scope>
    <source>
        <strain evidence="9">KACC 11904</strain>
    </source>
</reference>
<comment type="caution">
    <text evidence="8">The sequence shown here is derived from an EMBL/GenBank/DDBJ whole genome shotgun (WGS) entry which is preliminary data.</text>
</comment>
<accession>A0ABW0K2K1</accession>
<dbReference type="Proteomes" id="UP001596044">
    <property type="component" value="Unassembled WGS sequence"/>
</dbReference>
<evidence type="ECO:0000256" key="5">
    <source>
        <dbReference type="ARBA" id="ARBA00023136"/>
    </source>
</evidence>
<keyword evidence="9" id="KW-1185">Reference proteome</keyword>
<keyword evidence="2" id="KW-1003">Cell membrane</keyword>
<feature type="domain" description="Cache" evidence="7">
    <location>
        <begin position="36"/>
        <end position="270"/>
    </location>
</feature>
<name>A0ABW0K2K1_9BACL</name>
<dbReference type="RefSeq" id="WP_270880308.1">
    <property type="nucleotide sequence ID" value="NZ_JAQFVF010000033.1"/>
</dbReference>
<proteinExistence type="predicted"/>
<dbReference type="InterPro" id="IPR033479">
    <property type="entry name" value="dCache_1"/>
</dbReference>
<organism evidence="8 9">
    <name type="scientific">Paenibacillus aestuarii</name>
    <dbReference type="NCBI Taxonomy" id="516965"/>
    <lineage>
        <taxon>Bacteria</taxon>
        <taxon>Bacillati</taxon>
        <taxon>Bacillota</taxon>
        <taxon>Bacilli</taxon>
        <taxon>Bacillales</taxon>
        <taxon>Paenibacillaceae</taxon>
        <taxon>Paenibacillus</taxon>
    </lineage>
</organism>
<protein>
    <submittedName>
        <fullName evidence="8">Cache domain-containing protein</fullName>
    </submittedName>
</protein>
<feature type="transmembrane region" description="Helical" evidence="6">
    <location>
        <begin position="12"/>
        <end position="30"/>
    </location>
</feature>
<dbReference type="EMBL" id="JBHSMJ010000004">
    <property type="protein sequence ID" value="MFC5447011.1"/>
    <property type="molecule type" value="Genomic_DNA"/>
</dbReference>
<evidence type="ECO:0000256" key="6">
    <source>
        <dbReference type="SAM" id="Phobius"/>
    </source>
</evidence>
<evidence type="ECO:0000256" key="3">
    <source>
        <dbReference type="ARBA" id="ARBA00022692"/>
    </source>
</evidence>
<evidence type="ECO:0000256" key="4">
    <source>
        <dbReference type="ARBA" id="ARBA00022989"/>
    </source>
</evidence>
<dbReference type="InterPro" id="IPR029151">
    <property type="entry name" value="Sensor-like_sf"/>
</dbReference>
<keyword evidence="4 6" id="KW-1133">Transmembrane helix</keyword>
<comment type="subcellular location">
    <subcellularLocation>
        <location evidence="1">Cell membrane</location>
        <topology evidence="1">Multi-pass membrane protein</topology>
    </subcellularLocation>
</comment>
<evidence type="ECO:0000256" key="2">
    <source>
        <dbReference type="ARBA" id="ARBA00022475"/>
    </source>
</evidence>
<dbReference type="CDD" id="cd12914">
    <property type="entry name" value="PDC1_DGC_like"/>
    <property type="match status" value="1"/>
</dbReference>
<evidence type="ECO:0000259" key="7">
    <source>
        <dbReference type="Pfam" id="PF02743"/>
    </source>
</evidence>
<evidence type="ECO:0000313" key="9">
    <source>
        <dbReference type="Proteomes" id="UP001596044"/>
    </source>
</evidence>
<sequence length="300" mass="32795">MNKRSMRAHLTITFAIIALIPILILGGFQVSQITHITKEAKQNQEQMTYRLADAVDAYISYRQNAVETLAATISASDPPFRTRESLTLKLQSLQETLAGFSGLFVVDANASIKAMNTAANPNLIGLDVSQRDYTERIRATGKTVISPLFRNLEGANQPAVAIAVPIFAANKRMDGFVLAVLDLAPVKSQAIKYEYGTGAYPVIVDQAGRLVYHPNETLTASLADFSHEPVLLDAASRPKGEGTYKLSSSLQAEFITYATIPDIGWTVWVSRSQEAVNAAFYESLQITVMLLVLTLLVTLR</sequence>
<dbReference type="Pfam" id="PF02743">
    <property type="entry name" value="dCache_1"/>
    <property type="match status" value="1"/>
</dbReference>